<organism evidence="9 10">
    <name type="scientific">Mytilus coruscus</name>
    <name type="common">Sea mussel</name>
    <dbReference type="NCBI Taxonomy" id="42192"/>
    <lineage>
        <taxon>Eukaryota</taxon>
        <taxon>Metazoa</taxon>
        <taxon>Spiralia</taxon>
        <taxon>Lophotrochozoa</taxon>
        <taxon>Mollusca</taxon>
        <taxon>Bivalvia</taxon>
        <taxon>Autobranchia</taxon>
        <taxon>Pteriomorphia</taxon>
        <taxon>Mytilida</taxon>
        <taxon>Mytiloidea</taxon>
        <taxon>Mytilidae</taxon>
        <taxon>Mytilinae</taxon>
        <taxon>Mytilus</taxon>
    </lineage>
</organism>
<dbReference type="Proteomes" id="UP000507470">
    <property type="component" value="Unassembled WGS sequence"/>
</dbReference>
<evidence type="ECO:0000256" key="7">
    <source>
        <dbReference type="SAM" id="MobiDB-lite"/>
    </source>
</evidence>
<evidence type="ECO:0000256" key="3">
    <source>
        <dbReference type="ARBA" id="ARBA00023015"/>
    </source>
</evidence>
<feature type="region of interest" description="Disordered" evidence="7">
    <location>
        <begin position="159"/>
        <end position="196"/>
    </location>
</feature>
<dbReference type="GO" id="GO:0003677">
    <property type="term" value="F:DNA binding"/>
    <property type="evidence" value="ECO:0007669"/>
    <property type="project" value="UniProtKB-KW"/>
</dbReference>
<dbReference type="GO" id="GO:0005634">
    <property type="term" value="C:nucleus"/>
    <property type="evidence" value="ECO:0007669"/>
    <property type="project" value="UniProtKB-SubCell"/>
</dbReference>
<evidence type="ECO:0000313" key="9">
    <source>
        <dbReference type="EMBL" id="CAC5401547.1"/>
    </source>
</evidence>
<dbReference type="AlphaFoldDB" id="A0A6J8D1P2"/>
<name>A0A6J8D1P2_MYTCO</name>
<accession>A0A6J8D1P2</accession>
<evidence type="ECO:0000256" key="1">
    <source>
        <dbReference type="ARBA" id="ARBA00004123"/>
    </source>
</evidence>
<evidence type="ECO:0000259" key="8">
    <source>
        <dbReference type="Pfam" id="PF10491"/>
    </source>
</evidence>
<comment type="similarity">
    <text evidence="2">Belongs to the NRF1/Ewg family.</text>
</comment>
<comment type="subcellular location">
    <subcellularLocation>
        <location evidence="1">Nucleus</location>
    </subcellularLocation>
</comment>
<feature type="region of interest" description="Disordered" evidence="7">
    <location>
        <begin position="549"/>
        <end position="610"/>
    </location>
</feature>
<dbReference type="InterPro" id="IPR019525">
    <property type="entry name" value="Nrf1_NLS/DNA-bd_dimer"/>
</dbReference>
<sequence length="829" mass="93473">MIVESGPPPDIDMASELPPLSVDTMSQVQLTEFIPHLVCLVTGREQPYFGKNQYKPVWWPDGVAWTTPDEDSDNTLALQIQAQELRAVVRSCYKHLGQESLLGGASEPSEITKDEVLESPASQDTSMPDTGGGCQENVEDPIWICFLCAQQFADQEELMTHQDKCEEEAEKEEETKPPSPPPPPPSPPLHRKLRPRRTKPTHIVIQPQTSQYQVQPIKLVCHRRRRFTPEPYSPPKTEDFLKALNLSDKPKEPPRVVTPVSDIDSDCEIIDVTYDESAVKTPRTPKSLMSQLSRDTHNSCRKRHLSFTQALELPEGYSSEDSESENESGSQKNKLKTPLGTLLCGIDLTSPLGQRVKKHWKIDTNYSIICGDKIEQFCSGPMKNDFVEKLRHRGESSYPIVFNKKNRRHMSKHKHAYKFNSGQRKEFMMRLKTGLTKRSRKLLEDIVKCCVKLERVKPGVIRRWLKPKPPPPYPYAYIRRMYEQEHPIIKKIVQKPKPGPKYAKLKQITDGLRKLNRPHNLLPNQRMFSKVVHNPDGSTSMRMVYPHPTAPVRPQFGNVPGNNRRKQTFNQSTVRQINPDDIEIIELSSSDEEGDKAPQQPPQTASLPQKGMTTFKNITGVAPSPQLARRMAVPNSQKVFRSNQQHSLGLMPPRMTYYPRLQQQVSRPISPSNTRERIFQGVRGILSPSSLQNKSLTTIHSSPPGASTCKELMQNSKPVSGLVNRAMFKETPQILRTSQNSPSKSMNKNSPKAAGFPGYVRMDYTVPADSDSSSVGASFSVKYTNGSPVISKTVVQPVQTNRSPLITGSQPKPRDPIMESDVIVIDDED</sequence>
<dbReference type="Pfam" id="PF10491">
    <property type="entry name" value="Nrf1_DNA-bind"/>
    <property type="match status" value="1"/>
</dbReference>
<evidence type="ECO:0000256" key="4">
    <source>
        <dbReference type="ARBA" id="ARBA00023125"/>
    </source>
</evidence>
<gene>
    <name evidence="9" type="ORF">MCOR_35622</name>
</gene>
<feature type="region of interest" description="Disordered" evidence="7">
    <location>
        <begin position="736"/>
        <end position="755"/>
    </location>
</feature>
<evidence type="ECO:0000256" key="5">
    <source>
        <dbReference type="ARBA" id="ARBA00023163"/>
    </source>
</evidence>
<keyword evidence="10" id="KW-1185">Reference proteome</keyword>
<dbReference type="GO" id="GO:0006357">
    <property type="term" value="P:regulation of transcription by RNA polymerase II"/>
    <property type="evidence" value="ECO:0007669"/>
    <property type="project" value="InterPro"/>
</dbReference>
<dbReference type="GO" id="GO:0003700">
    <property type="term" value="F:DNA-binding transcription factor activity"/>
    <property type="evidence" value="ECO:0007669"/>
    <property type="project" value="InterPro"/>
</dbReference>
<keyword evidence="5" id="KW-0804">Transcription</keyword>
<reference evidence="9 10" key="1">
    <citation type="submission" date="2020-06" db="EMBL/GenBank/DDBJ databases">
        <authorList>
            <person name="Li R."/>
            <person name="Bekaert M."/>
        </authorList>
    </citation>
    <scope>NUCLEOTIDE SEQUENCE [LARGE SCALE GENOMIC DNA]</scope>
    <source>
        <strain evidence="10">wild</strain>
    </source>
</reference>
<evidence type="ECO:0000256" key="6">
    <source>
        <dbReference type="ARBA" id="ARBA00023242"/>
    </source>
</evidence>
<feature type="region of interest" description="Disordered" evidence="7">
    <location>
        <begin position="313"/>
        <end position="334"/>
    </location>
</feature>
<feature type="compositionally biased region" description="Low complexity" evidence="7">
    <location>
        <begin position="738"/>
        <end position="752"/>
    </location>
</feature>
<feature type="compositionally biased region" description="Acidic residues" evidence="7">
    <location>
        <begin position="580"/>
        <end position="594"/>
    </location>
</feature>
<feature type="region of interest" description="Disordered" evidence="7">
    <location>
        <begin position="281"/>
        <end position="300"/>
    </location>
</feature>
<keyword evidence="3" id="KW-0805">Transcription regulation</keyword>
<evidence type="ECO:0000313" key="10">
    <source>
        <dbReference type="Proteomes" id="UP000507470"/>
    </source>
</evidence>
<dbReference type="EMBL" id="CACVKT020006443">
    <property type="protein sequence ID" value="CAC5401547.1"/>
    <property type="molecule type" value="Genomic_DNA"/>
</dbReference>
<feature type="domain" description="Nuclear respiratory factor 1 NLS/DNA-binding dimerisation" evidence="8">
    <location>
        <begin position="19"/>
        <end position="103"/>
    </location>
</feature>
<keyword evidence="4" id="KW-0238">DNA-binding</keyword>
<protein>
    <submittedName>
        <fullName evidence="9">NRF1</fullName>
    </submittedName>
</protein>
<dbReference type="InterPro" id="IPR039142">
    <property type="entry name" value="NRF1/Ewg"/>
</dbReference>
<proteinExistence type="inferred from homology"/>
<dbReference type="PANTHER" id="PTHR20338">
    <property type="entry name" value="NUCLEAR RESPIRATORY FACTOR 1"/>
    <property type="match status" value="1"/>
</dbReference>
<evidence type="ECO:0000256" key="2">
    <source>
        <dbReference type="ARBA" id="ARBA00005713"/>
    </source>
</evidence>
<feature type="compositionally biased region" description="Pro residues" evidence="7">
    <location>
        <begin position="177"/>
        <end position="188"/>
    </location>
</feature>
<keyword evidence="6" id="KW-0539">Nucleus</keyword>
<dbReference type="OrthoDB" id="6288734at2759"/>